<reference evidence="8 9" key="1">
    <citation type="journal article" date="2024" name="Microbiol. Resour. Announc.">
        <title>Genome annotations for the ascomycete fungi Trichoderma harzianum, Trichoderma aggressivum, and Purpureocillium lilacinum.</title>
        <authorList>
            <person name="Beijen E.P.W."/>
            <person name="Ohm R.A."/>
        </authorList>
    </citation>
    <scope>NUCLEOTIDE SEQUENCE [LARGE SCALE GENOMIC DNA]</scope>
    <source>
        <strain evidence="8 9">CBS 150709</strain>
    </source>
</reference>
<feature type="compositionally biased region" description="Basic residues" evidence="6">
    <location>
        <begin position="907"/>
        <end position="920"/>
    </location>
</feature>
<dbReference type="SUPFAM" id="SSF51905">
    <property type="entry name" value="FAD/NAD(P)-binding domain"/>
    <property type="match status" value="1"/>
</dbReference>
<feature type="region of interest" description="Disordered" evidence="6">
    <location>
        <begin position="611"/>
        <end position="731"/>
    </location>
</feature>
<dbReference type="Proteomes" id="UP001287286">
    <property type="component" value="Unassembled WGS sequence"/>
</dbReference>
<dbReference type="PANTHER" id="PTHR13789">
    <property type="entry name" value="MONOOXYGENASE"/>
    <property type="match status" value="1"/>
</dbReference>
<keyword evidence="4" id="KW-0560">Oxidoreductase</keyword>
<dbReference type="InterPro" id="IPR050493">
    <property type="entry name" value="FAD-dep_Monooxygenase_BioMet"/>
</dbReference>
<sequence>MTAIDAEVIICGAGIGGLTLAAICRRLGISYKVLERTETLQPVGAGISLSPNALRVLDQLGVYEKVLETAQKLRKLQIWRNNTQWNTVSLDNFEPTYGYPIVSAERHNFHRLLYAAAGEDEHVVLNAKVTDVIDVPGEPVRVVVEGGNEYRGHVVVGADGIRSAVRRALLRKNDLNKGNTIQFTGRVHFSGITSPLENCGPSEIGVANWMLYDQAILTTWPCQDNRQWYIGVKLRSHDLRAKVAHLRTRWIAEKAEGDVDKNRSVWGSITPGDIKKVYGRAFHPFAEGKQFGSIVDKSERVIASNVFQEVEFPSMYDGRVALLGDAAHSMTSFFGQGGCQAIEDAAVLGNLLAENRKTLDKPHELLATYAKIREPRTKDLATFSDSFAMLHTARLPYGMGPFVRWFLYTLVPTWFWISYLGWLYRYQPTVTALALSVNPWGRWGRAPTICHQDEMVGWPCGGGAVSDPAREGEGKNRGVYSLPRRAGEHVGLDECARGRDGVPGSVALVVRIEFCLHFFHLASRSTAEDDMQAGYLVPVRSRVTAGAEGWRIVSFAGAGAVSSHRQNGDVTVGRCLISSGPYRSLEHRDMQVQPPGRAQTYAHDKAPWEGAEASGRDTQTGRDGQQGGCWVGDSEEWGREAGGTRGGRAEQENGEEEMVDPESSRAGDGGVSRLAGRRDNGRASMDAAVDDPSARRDDGMLQRAPPAGAFRPTRQTREGGLHANTKRNESSIPTKVTNCLRQGKARQGKPWHGVGIPDRVQAHLSVATRRVHPPCFNGSTGGSGTPGPPLAGPQAPVQGSRGPGNTPVWAHRTRHLPTTTAQLPCRLHTPLPPLPIHLTSFIVVQTQLPSSHSLSISHAHCSAVTVAVQSTPPHPPSALSSPSSASSVQHPSPPPPPRPAATQTRSRASRHTGTHRHRCGYRCNGRPTRQSPASLTLSERLRDHARRPPRGPAASWRSRRRPQPRQRSASLRLPAAPSHAQRSSLPRCLSVCLSLALLPPLAMTPPALGSSPSSHPRVPRCLSEHTAERVARVALPRGPVPFLLPEGPGRA</sequence>
<proteinExistence type="inferred from homology"/>
<evidence type="ECO:0000256" key="5">
    <source>
        <dbReference type="ARBA" id="ARBA00023033"/>
    </source>
</evidence>
<feature type="compositionally biased region" description="Low complexity" evidence="6">
    <location>
        <begin position="877"/>
        <end position="890"/>
    </location>
</feature>
<dbReference type="InterPro" id="IPR036188">
    <property type="entry name" value="FAD/NAD-bd_sf"/>
</dbReference>
<evidence type="ECO:0000256" key="1">
    <source>
        <dbReference type="ARBA" id="ARBA00007992"/>
    </source>
</evidence>
<feature type="domain" description="FAD-binding" evidence="7">
    <location>
        <begin position="314"/>
        <end position="383"/>
    </location>
</feature>
<dbReference type="PRINTS" id="PR00420">
    <property type="entry name" value="RNGMNOXGNASE"/>
</dbReference>
<evidence type="ECO:0000256" key="4">
    <source>
        <dbReference type="ARBA" id="ARBA00023002"/>
    </source>
</evidence>
<keyword evidence="2" id="KW-0285">Flavoprotein</keyword>
<gene>
    <name evidence="8" type="ORF">Purlil1_3925</name>
</gene>
<dbReference type="EMBL" id="JAWRVI010000011">
    <property type="protein sequence ID" value="KAK4091495.1"/>
    <property type="molecule type" value="Genomic_DNA"/>
</dbReference>
<evidence type="ECO:0000313" key="8">
    <source>
        <dbReference type="EMBL" id="KAK4091495.1"/>
    </source>
</evidence>
<organism evidence="8 9">
    <name type="scientific">Purpureocillium lilacinum</name>
    <name type="common">Paecilomyces lilacinus</name>
    <dbReference type="NCBI Taxonomy" id="33203"/>
    <lineage>
        <taxon>Eukaryota</taxon>
        <taxon>Fungi</taxon>
        <taxon>Dikarya</taxon>
        <taxon>Ascomycota</taxon>
        <taxon>Pezizomycotina</taxon>
        <taxon>Sordariomycetes</taxon>
        <taxon>Hypocreomycetidae</taxon>
        <taxon>Hypocreales</taxon>
        <taxon>Ophiocordycipitaceae</taxon>
        <taxon>Purpureocillium</taxon>
    </lineage>
</organism>
<evidence type="ECO:0000313" key="9">
    <source>
        <dbReference type="Proteomes" id="UP001287286"/>
    </source>
</evidence>
<comment type="similarity">
    <text evidence="1">Belongs to the paxM FAD-dependent monooxygenase family.</text>
</comment>
<feature type="domain" description="FAD-binding" evidence="7">
    <location>
        <begin position="6"/>
        <end position="169"/>
    </location>
</feature>
<keyword evidence="5" id="KW-0503">Monooxygenase</keyword>
<dbReference type="PANTHER" id="PTHR13789:SF309">
    <property type="entry name" value="PUTATIVE (AFU_ORTHOLOGUE AFUA_6G14510)-RELATED"/>
    <property type="match status" value="1"/>
</dbReference>
<feature type="region of interest" description="Disordered" evidence="6">
    <location>
        <begin position="868"/>
        <end position="980"/>
    </location>
</feature>
<name>A0ABR0C5Q0_PURLI</name>
<dbReference type="Pfam" id="PF01494">
    <property type="entry name" value="FAD_binding_3"/>
    <property type="match status" value="2"/>
</dbReference>
<evidence type="ECO:0000259" key="7">
    <source>
        <dbReference type="Pfam" id="PF01494"/>
    </source>
</evidence>
<feature type="region of interest" description="Disordered" evidence="6">
    <location>
        <begin position="774"/>
        <end position="811"/>
    </location>
</feature>
<protein>
    <recommendedName>
        <fullName evidence="7">FAD-binding domain-containing protein</fullName>
    </recommendedName>
</protein>
<accession>A0ABR0C5Q0</accession>
<evidence type="ECO:0000256" key="3">
    <source>
        <dbReference type="ARBA" id="ARBA00022827"/>
    </source>
</evidence>
<comment type="caution">
    <text evidence="8">The sequence shown here is derived from an EMBL/GenBank/DDBJ whole genome shotgun (WGS) entry which is preliminary data.</text>
</comment>
<keyword evidence="3" id="KW-0274">FAD</keyword>
<evidence type="ECO:0000256" key="2">
    <source>
        <dbReference type="ARBA" id="ARBA00022630"/>
    </source>
</evidence>
<keyword evidence="9" id="KW-1185">Reference proteome</keyword>
<evidence type="ECO:0000256" key="6">
    <source>
        <dbReference type="SAM" id="MobiDB-lite"/>
    </source>
</evidence>
<dbReference type="InterPro" id="IPR002938">
    <property type="entry name" value="FAD-bd"/>
</dbReference>
<dbReference type="Gene3D" id="3.50.50.60">
    <property type="entry name" value="FAD/NAD(P)-binding domain"/>
    <property type="match status" value="1"/>
</dbReference>
<feature type="compositionally biased region" description="Polar residues" evidence="6">
    <location>
        <begin position="927"/>
        <end position="937"/>
    </location>
</feature>